<reference evidence="8" key="1">
    <citation type="submission" date="2019-02" db="EMBL/GenBank/DDBJ databases">
        <authorList>
            <person name="Gruber-Vodicka R. H."/>
            <person name="Seah K. B. B."/>
        </authorList>
    </citation>
    <scope>NUCLEOTIDE SEQUENCE</scope>
    <source>
        <strain evidence="8">BECK_BZ125</strain>
    </source>
</reference>
<evidence type="ECO:0000259" key="7">
    <source>
        <dbReference type="Pfam" id="PF00590"/>
    </source>
</evidence>
<protein>
    <submittedName>
        <fullName evidence="8">Precorrin-2/cobalt-factor-2 C20-methyltransferase</fullName>
    </submittedName>
</protein>
<keyword evidence="3" id="KW-0169">Cobalamin biosynthesis</keyword>
<dbReference type="SUPFAM" id="SSF53790">
    <property type="entry name" value="Tetrapyrrole methylase"/>
    <property type="match status" value="1"/>
</dbReference>
<dbReference type="InterPro" id="IPR000878">
    <property type="entry name" value="4pyrrol_Mease"/>
</dbReference>
<feature type="domain" description="Tetrapyrrole methylase" evidence="7">
    <location>
        <begin position="8"/>
        <end position="219"/>
    </location>
</feature>
<comment type="pathway">
    <text evidence="1">Cofactor biosynthesis; adenosylcobalamin biosynthesis.</text>
</comment>
<dbReference type="InterPro" id="IPR014776">
    <property type="entry name" value="4pyrrole_Mease_sub2"/>
</dbReference>
<dbReference type="PANTHER" id="PTHR43467">
    <property type="entry name" value="COBALT-PRECORRIN-2 C(20)-METHYLTRANSFERASE"/>
    <property type="match status" value="1"/>
</dbReference>
<name>A0A450YHF2_9GAMM</name>
<dbReference type="CDD" id="cd11645">
    <property type="entry name" value="Precorrin_2_C20_MT"/>
    <property type="match status" value="1"/>
</dbReference>
<dbReference type="PANTHER" id="PTHR43467:SF2">
    <property type="entry name" value="COBALT-PRECORRIN-2 C(20)-METHYLTRANSFERASE"/>
    <property type="match status" value="1"/>
</dbReference>
<dbReference type="GO" id="GO:0030788">
    <property type="term" value="F:precorrin-2 C20-methyltransferase activity"/>
    <property type="evidence" value="ECO:0007669"/>
    <property type="project" value="InterPro"/>
</dbReference>
<keyword evidence="5 8" id="KW-0808">Transferase</keyword>
<dbReference type="InterPro" id="IPR014777">
    <property type="entry name" value="4pyrrole_Mease_sub1"/>
</dbReference>
<sequence>MRNTDFGTLYGVSLGPGDPGLITRRAWALLQSDAWWTYPVRSERSDSYVLGITEAANLVPPVGRKALIFPMTHDPEVLAKSWFRAAETVLTLLREGDDVLFLVEGDASTYSTFGPLARAVLSLEEKARVETVAGVSSFHAAAARLNMSLADTDDTVAIVPAGYGVSTIDQLLDRFDTLVLLKVKPLLDDIIALLEARDLATHSAFVEKVGTPEERVVRDVASLRGAEAHYFSLLLVRNPGRKLRSAGGRVKKSIPYLEGLQRRFIEERGRKGEVFRVTREGRDAAEEFGDYNTPKTNSRTFS</sequence>
<dbReference type="Pfam" id="PF00590">
    <property type="entry name" value="TP_methylase"/>
    <property type="match status" value="1"/>
</dbReference>
<evidence type="ECO:0000256" key="3">
    <source>
        <dbReference type="ARBA" id="ARBA00022573"/>
    </source>
</evidence>
<keyword evidence="4 8" id="KW-0489">Methyltransferase</keyword>
<dbReference type="AlphaFoldDB" id="A0A450YHF2"/>
<dbReference type="EMBL" id="CAADFT010000009">
    <property type="protein sequence ID" value="VFK40982.1"/>
    <property type="molecule type" value="Genomic_DNA"/>
</dbReference>
<evidence type="ECO:0000256" key="2">
    <source>
        <dbReference type="ARBA" id="ARBA00005879"/>
    </source>
</evidence>
<dbReference type="InterPro" id="IPR006364">
    <property type="entry name" value="CobI/CbiL/CobIJ_dom"/>
</dbReference>
<comment type="similarity">
    <text evidence="2">Belongs to the precorrin methyltransferase family.</text>
</comment>
<evidence type="ECO:0000256" key="6">
    <source>
        <dbReference type="ARBA" id="ARBA00022691"/>
    </source>
</evidence>
<dbReference type="NCBIfam" id="TIGR01467">
    <property type="entry name" value="cobI_cbiL"/>
    <property type="match status" value="1"/>
</dbReference>
<dbReference type="GO" id="GO:0009236">
    <property type="term" value="P:cobalamin biosynthetic process"/>
    <property type="evidence" value="ECO:0007669"/>
    <property type="project" value="UniProtKB-UniPathway"/>
</dbReference>
<dbReference type="InterPro" id="IPR035996">
    <property type="entry name" value="4pyrrol_Methylase_sf"/>
</dbReference>
<evidence type="ECO:0000256" key="5">
    <source>
        <dbReference type="ARBA" id="ARBA00022679"/>
    </source>
</evidence>
<dbReference type="UniPathway" id="UPA00148"/>
<evidence type="ECO:0000313" key="8">
    <source>
        <dbReference type="EMBL" id="VFK40982.1"/>
    </source>
</evidence>
<accession>A0A450YHF2</accession>
<dbReference type="GO" id="GO:0032259">
    <property type="term" value="P:methylation"/>
    <property type="evidence" value="ECO:0007669"/>
    <property type="project" value="UniProtKB-KW"/>
</dbReference>
<evidence type="ECO:0000256" key="4">
    <source>
        <dbReference type="ARBA" id="ARBA00022603"/>
    </source>
</evidence>
<dbReference type="InterPro" id="IPR012382">
    <property type="entry name" value="CobI/CbiL"/>
</dbReference>
<organism evidence="8">
    <name type="scientific">Candidatus Kentrum sp. TC</name>
    <dbReference type="NCBI Taxonomy" id="2126339"/>
    <lineage>
        <taxon>Bacteria</taxon>
        <taxon>Pseudomonadati</taxon>
        <taxon>Pseudomonadota</taxon>
        <taxon>Gammaproteobacteria</taxon>
        <taxon>Candidatus Kentrum</taxon>
    </lineage>
</organism>
<dbReference type="Gene3D" id="3.40.1010.10">
    <property type="entry name" value="Cobalt-precorrin-4 Transmethylase, Domain 1"/>
    <property type="match status" value="1"/>
</dbReference>
<keyword evidence="6" id="KW-0949">S-adenosyl-L-methionine</keyword>
<evidence type="ECO:0000256" key="1">
    <source>
        <dbReference type="ARBA" id="ARBA00004953"/>
    </source>
</evidence>
<dbReference type="Gene3D" id="3.30.950.10">
    <property type="entry name" value="Methyltransferase, Cobalt-precorrin-4 Transmethylase, Domain 2"/>
    <property type="match status" value="1"/>
</dbReference>
<gene>
    <name evidence="8" type="ORF">BECKTC1821E_GA0114239_10092</name>
</gene>
<proteinExistence type="inferred from homology"/>